<evidence type="ECO:0000256" key="5">
    <source>
        <dbReference type="ARBA" id="ARBA00022741"/>
    </source>
</evidence>
<evidence type="ECO:0000313" key="13">
    <source>
        <dbReference type="EMBL" id="MBZ5714963.1"/>
    </source>
</evidence>
<sequence length="486" mass="51755">MSELRPVIGLEVHCRLKTASKLFSPCPLRPGAEANCATDPYTWGMPGTLPSVNAAAVALAVKLALALGCDVADESGWDRKHYFYPDLPKGYQITQHTRPLATGGALEVPDPEAGPWATRAVALQRLHLEEDAGKVHAGALLDYNRAGAPLVEIVTAPVIRSAAEAARVLRALRSVLVRLGVSDATMEDGSLRCDVNVSLQRRGDPAPGVRCEIKNLNSFNFIERAVTAEVERQEALIAAGVPVAPVTLRYDPVRAAVQVMRVKETELEYRWLPEPDLPPLRVDAAAAAALRADLPDMPERTRMRYCVLGLTPAEAALLVEEPALGDWFDAALTSLGPRGPALARRLCSWITVEVLARVPAAALATAKVAPAALAELVRMVEAAEVSAPAAKQILALLVEEGGVPGGIAAREGLLLEDDDAALTAAIVGVLRGHPRQVAQYRAGKAALWGFLIGRVMQALRGRADPQRVHKLLVVALQSPPPGDEAT</sequence>
<comment type="caution">
    <text evidence="13">The sequence shown here is derived from an EMBL/GenBank/DDBJ whole genome shotgun (WGS) entry which is preliminary data.</text>
</comment>
<dbReference type="RefSeq" id="WP_224196694.1">
    <property type="nucleotide sequence ID" value="NZ_JAIRAU010000053.1"/>
</dbReference>
<dbReference type="SUPFAM" id="SSF55931">
    <property type="entry name" value="Glutamine synthetase/guanido kinase"/>
    <property type="match status" value="1"/>
</dbReference>
<evidence type="ECO:0000256" key="10">
    <source>
        <dbReference type="ARBA" id="ARBA00047913"/>
    </source>
</evidence>
<dbReference type="SMART" id="SM00845">
    <property type="entry name" value="GatB_Yqey"/>
    <property type="match status" value="1"/>
</dbReference>
<dbReference type="InterPro" id="IPR018027">
    <property type="entry name" value="Asn/Gln_amidotransferase"/>
</dbReference>
<dbReference type="PROSITE" id="PS01234">
    <property type="entry name" value="GATB"/>
    <property type="match status" value="1"/>
</dbReference>
<name>A0ABS7U3C2_9BACT</name>
<dbReference type="EC" id="6.3.5.-" evidence="11"/>
<evidence type="ECO:0000256" key="4">
    <source>
        <dbReference type="ARBA" id="ARBA00022598"/>
    </source>
</evidence>
<dbReference type="InterPro" id="IPR023168">
    <property type="entry name" value="GatB_Yqey_C_2"/>
</dbReference>
<keyword evidence="5 11" id="KW-0547">Nucleotide-binding</keyword>
<dbReference type="NCBIfam" id="NF004012">
    <property type="entry name" value="PRK05477.1-2"/>
    <property type="match status" value="1"/>
</dbReference>
<accession>A0ABS7U3C2</accession>
<dbReference type="NCBIfam" id="NF004014">
    <property type="entry name" value="PRK05477.1-4"/>
    <property type="match status" value="1"/>
</dbReference>
<evidence type="ECO:0000256" key="8">
    <source>
        <dbReference type="ARBA" id="ARBA00024799"/>
    </source>
</evidence>
<keyword evidence="7 11" id="KW-0648">Protein biosynthesis</keyword>
<evidence type="ECO:0000256" key="11">
    <source>
        <dbReference type="HAMAP-Rule" id="MF_00121"/>
    </source>
</evidence>
<evidence type="ECO:0000256" key="1">
    <source>
        <dbReference type="ARBA" id="ARBA00005306"/>
    </source>
</evidence>
<dbReference type="NCBIfam" id="TIGR00133">
    <property type="entry name" value="gatB"/>
    <property type="match status" value="1"/>
</dbReference>
<comment type="similarity">
    <text evidence="1 11">Belongs to the GatB/GatE family. GatB subfamily.</text>
</comment>
<keyword evidence="4 11" id="KW-0436">Ligase</keyword>
<dbReference type="Proteomes" id="UP001139031">
    <property type="component" value="Unassembled WGS sequence"/>
</dbReference>
<dbReference type="InterPro" id="IPR003789">
    <property type="entry name" value="Asn/Gln_tRNA_amidoTrase-B-like"/>
</dbReference>
<evidence type="ECO:0000256" key="2">
    <source>
        <dbReference type="ARBA" id="ARBA00011123"/>
    </source>
</evidence>
<dbReference type="SUPFAM" id="SSF89095">
    <property type="entry name" value="GatB/YqeY motif"/>
    <property type="match status" value="1"/>
</dbReference>
<reference evidence="13" key="1">
    <citation type="submission" date="2021-08" db="EMBL/GenBank/DDBJ databases">
        <authorList>
            <person name="Stevens D.C."/>
        </authorList>
    </citation>
    <scope>NUCLEOTIDE SEQUENCE</scope>
    <source>
        <strain evidence="13">DSM 53165</strain>
    </source>
</reference>
<comment type="catalytic activity">
    <reaction evidence="10 11">
        <text>L-glutamyl-tRNA(Gln) + L-glutamine + ATP + H2O = L-glutaminyl-tRNA(Gln) + L-glutamate + ADP + phosphate + H(+)</text>
        <dbReference type="Rhea" id="RHEA:17521"/>
        <dbReference type="Rhea" id="RHEA-COMP:9681"/>
        <dbReference type="Rhea" id="RHEA-COMP:9684"/>
        <dbReference type="ChEBI" id="CHEBI:15377"/>
        <dbReference type="ChEBI" id="CHEBI:15378"/>
        <dbReference type="ChEBI" id="CHEBI:29985"/>
        <dbReference type="ChEBI" id="CHEBI:30616"/>
        <dbReference type="ChEBI" id="CHEBI:43474"/>
        <dbReference type="ChEBI" id="CHEBI:58359"/>
        <dbReference type="ChEBI" id="CHEBI:78520"/>
        <dbReference type="ChEBI" id="CHEBI:78521"/>
        <dbReference type="ChEBI" id="CHEBI:456216"/>
    </reaction>
</comment>
<dbReference type="InterPro" id="IPR014746">
    <property type="entry name" value="Gln_synth/guanido_kin_cat_dom"/>
</dbReference>
<dbReference type="Gene3D" id="1.10.10.410">
    <property type="match status" value="1"/>
</dbReference>
<evidence type="ECO:0000256" key="9">
    <source>
        <dbReference type="ARBA" id="ARBA00047380"/>
    </source>
</evidence>
<evidence type="ECO:0000313" key="14">
    <source>
        <dbReference type="Proteomes" id="UP001139031"/>
    </source>
</evidence>
<keyword evidence="14" id="KW-1185">Reference proteome</keyword>
<evidence type="ECO:0000256" key="6">
    <source>
        <dbReference type="ARBA" id="ARBA00022840"/>
    </source>
</evidence>
<evidence type="ECO:0000256" key="7">
    <source>
        <dbReference type="ARBA" id="ARBA00022917"/>
    </source>
</evidence>
<comment type="catalytic activity">
    <reaction evidence="9 11">
        <text>L-aspartyl-tRNA(Asn) + L-glutamine + ATP + H2O = L-asparaginyl-tRNA(Asn) + L-glutamate + ADP + phosphate + 2 H(+)</text>
        <dbReference type="Rhea" id="RHEA:14513"/>
        <dbReference type="Rhea" id="RHEA-COMP:9674"/>
        <dbReference type="Rhea" id="RHEA-COMP:9677"/>
        <dbReference type="ChEBI" id="CHEBI:15377"/>
        <dbReference type="ChEBI" id="CHEBI:15378"/>
        <dbReference type="ChEBI" id="CHEBI:29985"/>
        <dbReference type="ChEBI" id="CHEBI:30616"/>
        <dbReference type="ChEBI" id="CHEBI:43474"/>
        <dbReference type="ChEBI" id="CHEBI:58359"/>
        <dbReference type="ChEBI" id="CHEBI:78515"/>
        <dbReference type="ChEBI" id="CHEBI:78516"/>
        <dbReference type="ChEBI" id="CHEBI:456216"/>
    </reaction>
</comment>
<dbReference type="PANTHER" id="PTHR11659:SF0">
    <property type="entry name" value="GLUTAMYL-TRNA(GLN) AMIDOTRANSFERASE SUBUNIT B, MITOCHONDRIAL"/>
    <property type="match status" value="1"/>
</dbReference>
<protein>
    <recommendedName>
        <fullName evidence="3 11">Aspartyl/glutamyl-tRNA(Asn/Gln) amidotransferase subunit B</fullName>
        <shortName evidence="11">Asp/Glu-ADT subunit B</shortName>
        <ecNumber evidence="11">6.3.5.-</ecNumber>
    </recommendedName>
</protein>
<dbReference type="InterPro" id="IPR004413">
    <property type="entry name" value="GatB"/>
</dbReference>
<gene>
    <name evidence="11 13" type="primary">gatB</name>
    <name evidence="13" type="ORF">K7C98_37500</name>
</gene>
<organism evidence="13 14">
    <name type="scientific">Nannocystis pusilla</name>
    <dbReference type="NCBI Taxonomy" id="889268"/>
    <lineage>
        <taxon>Bacteria</taxon>
        <taxon>Pseudomonadati</taxon>
        <taxon>Myxococcota</taxon>
        <taxon>Polyangia</taxon>
        <taxon>Nannocystales</taxon>
        <taxon>Nannocystaceae</taxon>
        <taxon>Nannocystis</taxon>
    </lineage>
</organism>
<comment type="subunit">
    <text evidence="2 11">Heterotrimer of A, B and C subunits.</text>
</comment>
<feature type="domain" description="Asn/Gln amidotransferase" evidence="12">
    <location>
        <begin position="326"/>
        <end position="476"/>
    </location>
</feature>
<dbReference type="EMBL" id="JAIRAU010000053">
    <property type="protein sequence ID" value="MBZ5714963.1"/>
    <property type="molecule type" value="Genomic_DNA"/>
</dbReference>
<dbReference type="Pfam" id="PF02934">
    <property type="entry name" value="GatB_N"/>
    <property type="match status" value="1"/>
</dbReference>
<comment type="function">
    <text evidence="8 11">Allows the formation of correctly charged Asn-tRNA(Asn) or Gln-tRNA(Gln) through the transamidation of misacylated Asp-tRNA(Asn) or Glu-tRNA(Gln) in organisms which lack either or both of asparaginyl-tRNA or glutaminyl-tRNA synthetases. The reaction takes place in the presence of glutamine and ATP through an activated phospho-Asp-tRNA(Asn) or phospho-Glu-tRNA(Gln).</text>
</comment>
<dbReference type="InterPro" id="IPR017959">
    <property type="entry name" value="Asn/Gln-tRNA_amidoTrfase_suB/E"/>
</dbReference>
<dbReference type="HAMAP" id="MF_00121">
    <property type="entry name" value="GatB"/>
    <property type="match status" value="1"/>
</dbReference>
<evidence type="ECO:0000256" key="3">
    <source>
        <dbReference type="ARBA" id="ARBA00016923"/>
    </source>
</evidence>
<dbReference type="InterPro" id="IPR006075">
    <property type="entry name" value="Asn/Gln-tRNA_Trfase_suB/E_cat"/>
</dbReference>
<proteinExistence type="inferred from homology"/>
<keyword evidence="6 11" id="KW-0067">ATP-binding</keyword>
<dbReference type="Pfam" id="PF02637">
    <property type="entry name" value="GatB_Yqey"/>
    <property type="match status" value="1"/>
</dbReference>
<evidence type="ECO:0000259" key="12">
    <source>
        <dbReference type="SMART" id="SM00845"/>
    </source>
</evidence>
<dbReference type="InterPro" id="IPR017958">
    <property type="entry name" value="Gln-tRNA_amidoTrfase_suB_CS"/>
</dbReference>
<dbReference type="PANTHER" id="PTHR11659">
    <property type="entry name" value="GLUTAMYL-TRNA GLN AMIDOTRANSFERASE SUBUNIT B MITOCHONDRIAL AND PROKARYOTIC PET112-RELATED"/>
    <property type="match status" value="1"/>
</dbReference>